<evidence type="ECO:0000313" key="4">
    <source>
        <dbReference type="Proteomes" id="UP000887226"/>
    </source>
</evidence>
<keyword evidence="4" id="KW-1185">Reference proteome</keyword>
<feature type="signal peptide" evidence="2">
    <location>
        <begin position="1"/>
        <end position="18"/>
    </location>
</feature>
<keyword evidence="2" id="KW-0732">Signal</keyword>
<feature type="compositionally biased region" description="Polar residues" evidence="1">
    <location>
        <begin position="119"/>
        <end position="133"/>
    </location>
</feature>
<feature type="compositionally biased region" description="Polar residues" evidence="1">
    <location>
        <begin position="86"/>
        <end position="100"/>
    </location>
</feature>
<organism evidence="3 4">
    <name type="scientific">Calycina marina</name>
    <dbReference type="NCBI Taxonomy" id="1763456"/>
    <lineage>
        <taxon>Eukaryota</taxon>
        <taxon>Fungi</taxon>
        <taxon>Dikarya</taxon>
        <taxon>Ascomycota</taxon>
        <taxon>Pezizomycotina</taxon>
        <taxon>Leotiomycetes</taxon>
        <taxon>Helotiales</taxon>
        <taxon>Pezizellaceae</taxon>
        <taxon>Calycina</taxon>
    </lineage>
</organism>
<sequence length="140" mass="15730">MWLLCQLSLMCHPLLVQHLVPLHLQKPVLHHTSLVTRQHQVLLACTLHRMSALRLWTDMRCLTVTRAAIHTYTLSFPLTHLHHSPLSRNQPHPQTLSQIHSPPPPVSTPETTVPAAHSTLPTPHSLNHQQVAPTPTPGHK</sequence>
<feature type="chain" id="PRO_5040307630" evidence="2">
    <location>
        <begin position="19"/>
        <end position="140"/>
    </location>
</feature>
<reference evidence="3" key="1">
    <citation type="journal article" date="2021" name="IMA Fungus">
        <title>Genomic characterization of three marine fungi, including Emericellopsis atlantica sp. nov. with signatures of a generalist lifestyle and marine biomass degradation.</title>
        <authorList>
            <person name="Hagestad O.C."/>
            <person name="Hou L."/>
            <person name="Andersen J.H."/>
            <person name="Hansen E.H."/>
            <person name="Altermark B."/>
            <person name="Li C."/>
            <person name="Kuhnert E."/>
            <person name="Cox R.J."/>
            <person name="Crous P.W."/>
            <person name="Spatafora J.W."/>
            <person name="Lail K."/>
            <person name="Amirebrahimi M."/>
            <person name="Lipzen A."/>
            <person name="Pangilinan J."/>
            <person name="Andreopoulos W."/>
            <person name="Hayes R.D."/>
            <person name="Ng V."/>
            <person name="Grigoriev I.V."/>
            <person name="Jackson S.A."/>
            <person name="Sutton T.D.S."/>
            <person name="Dobson A.D.W."/>
            <person name="Rama T."/>
        </authorList>
    </citation>
    <scope>NUCLEOTIDE SEQUENCE</scope>
    <source>
        <strain evidence="3">TRa3180A</strain>
    </source>
</reference>
<dbReference type="AlphaFoldDB" id="A0A9P7Z792"/>
<name>A0A9P7Z792_9HELO</name>
<evidence type="ECO:0000256" key="1">
    <source>
        <dbReference type="SAM" id="MobiDB-lite"/>
    </source>
</evidence>
<accession>A0A9P7Z792</accession>
<gene>
    <name evidence="3" type="ORF">BJ878DRAFT_267626</name>
</gene>
<feature type="region of interest" description="Disordered" evidence="1">
    <location>
        <begin position="83"/>
        <end position="140"/>
    </location>
</feature>
<dbReference type="Proteomes" id="UP000887226">
    <property type="component" value="Unassembled WGS sequence"/>
</dbReference>
<protein>
    <submittedName>
        <fullName evidence="3">Uncharacterized protein</fullName>
    </submittedName>
</protein>
<evidence type="ECO:0000256" key="2">
    <source>
        <dbReference type="SAM" id="SignalP"/>
    </source>
</evidence>
<dbReference type="EMBL" id="MU253796">
    <property type="protein sequence ID" value="KAG9246684.1"/>
    <property type="molecule type" value="Genomic_DNA"/>
</dbReference>
<comment type="caution">
    <text evidence="3">The sequence shown here is derived from an EMBL/GenBank/DDBJ whole genome shotgun (WGS) entry which is preliminary data.</text>
</comment>
<evidence type="ECO:0000313" key="3">
    <source>
        <dbReference type="EMBL" id="KAG9246684.1"/>
    </source>
</evidence>
<proteinExistence type="predicted"/>